<dbReference type="AlphaFoldDB" id="A0AAW1SCS6"/>
<sequence>MPREHRLVESASDNCPCHSWIHKYQSLSLLRPVAAILVPRQHVFVTNPPLCTVRSSIQESSPFSPSNTGSTGKAWHLGIAGGKADFDSCLASPKKCLKSRAAERAGYGRGGMMCSPLKQQSVSIKKIFFP</sequence>
<evidence type="ECO:0000313" key="2">
    <source>
        <dbReference type="Proteomes" id="UP001485043"/>
    </source>
</evidence>
<gene>
    <name evidence="1" type="ORF">WJX84_009350</name>
</gene>
<organism evidence="1 2">
    <name type="scientific">Apatococcus fuscideae</name>
    <dbReference type="NCBI Taxonomy" id="2026836"/>
    <lineage>
        <taxon>Eukaryota</taxon>
        <taxon>Viridiplantae</taxon>
        <taxon>Chlorophyta</taxon>
        <taxon>core chlorophytes</taxon>
        <taxon>Trebouxiophyceae</taxon>
        <taxon>Chlorellales</taxon>
        <taxon>Chlorellaceae</taxon>
        <taxon>Apatococcus</taxon>
    </lineage>
</organism>
<reference evidence="1 2" key="1">
    <citation type="journal article" date="2024" name="Nat. Commun.">
        <title>Phylogenomics reveals the evolutionary origins of lichenization in chlorophyte algae.</title>
        <authorList>
            <person name="Puginier C."/>
            <person name="Libourel C."/>
            <person name="Otte J."/>
            <person name="Skaloud P."/>
            <person name="Haon M."/>
            <person name="Grisel S."/>
            <person name="Petersen M."/>
            <person name="Berrin J.G."/>
            <person name="Delaux P.M."/>
            <person name="Dal Grande F."/>
            <person name="Keller J."/>
        </authorList>
    </citation>
    <scope>NUCLEOTIDE SEQUENCE [LARGE SCALE GENOMIC DNA]</scope>
    <source>
        <strain evidence="1 2">SAG 2523</strain>
    </source>
</reference>
<protein>
    <submittedName>
        <fullName evidence="1">Uncharacterized protein</fullName>
    </submittedName>
</protein>
<dbReference type="Proteomes" id="UP001485043">
    <property type="component" value="Unassembled WGS sequence"/>
</dbReference>
<proteinExistence type="predicted"/>
<accession>A0AAW1SCS6</accession>
<evidence type="ECO:0000313" key="1">
    <source>
        <dbReference type="EMBL" id="KAK9843620.1"/>
    </source>
</evidence>
<dbReference type="EMBL" id="JALJOV010001678">
    <property type="protein sequence ID" value="KAK9843620.1"/>
    <property type="molecule type" value="Genomic_DNA"/>
</dbReference>
<keyword evidence="2" id="KW-1185">Reference proteome</keyword>
<name>A0AAW1SCS6_9CHLO</name>
<comment type="caution">
    <text evidence="1">The sequence shown here is derived from an EMBL/GenBank/DDBJ whole genome shotgun (WGS) entry which is preliminary data.</text>
</comment>